<evidence type="ECO:0000313" key="3">
    <source>
        <dbReference type="Proteomes" id="UP000830055"/>
    </source>
</evidence>
<feature type="domain" description="Cyclic nucleotide-binding" evidence="1">
    <location>
        <begin position="75"/>
        <end position="170"/>
    </location>
</feature>
<dbReference type="CDD" id="cd00038">
    <property type="entry name" value="CAP_ED"/>
    <property type="match status" value="1"/>
</dbReference>
<dbReference type="SMART" id="SM00100">
    <property type="entry name" value="cNMP"/>
    <property type="match status" value="1"/>
</dbReference>
<keyword evidence="3" id="KW-1185">Reference proteome</keyword>
<dbReference type="EMBL" id="AP025516">
    <property type="protein sequence ID" value="BDD85717.1"/>
    <property type="molecule type" value="Genomic_DNA"/>
</dbReference>
<dbReference type="RefSeq" id="WP_284152852.1">
    <property type="nucleotide sequence ID" value="NZ_AP025516.1"/>
</dbReference>
<dbReference type="SUPFAM" id="SSF51206">
    <property type="entry name" value="cAMP-binding domain-like"/>
    <property type="match status" value="1"/>
</dbReference>
<dbReference type="Pfam" id="PF07238">
    <property type="entry name" value="PilZ"/>
    <property type="match status" value="1"/>
</dbReference>
<gene>
    <name evidence="2" type="ORF">DPPLL_00820</name>
</gene>
<dbReference type="Gene3D" id="2.60.120.10">
    <property type="entry name" value="Jelly Rolls"/>
    <property type="match status" value="1"/>
</dbReference>
<dbReference type="Pfam" id="PF00027">
    <property type="entry name" value="cNMP_binding"/>
    <property type="match status" value="1"/>
</dbReference>
<dbReference type="InterPro" id="IPR000595">
    <property type="entry name" value="cNMP-bd_dom"/>
</dbReference>
<reference evidence="2 3" key="1">
    <citation type="submission" date="2022-01" db="EMBL/GenBank/DDBJ databases">
        <title>Desulfofustis limnae sp. nov., a novel mesophilic sulfate-reducing bacterium isolated from marsh soil.</title>
        <authorList>
            <person name="Watanabe M."/>
            <person name="Takahashi A."/>
            <person name="Kojima H."/>
            <person name="Fukui M."/>
        </authorList>
    </citation>
    <scope>NUCLEOTIDE SEQUENCE [LARGE SCALE GENOMIC DNA]</scope>
    <source>
        <strain evidence="2 3">PPLL</strain>
    </source>
</reference>
<proteinExistence type="predicted"/>
<protein>
    <recommendedName>
        <fullName evidence="1">Cyclic nucleotide-binding domain-containing protein</fullName>
    </recommendedName>
</protein>
<organism evidence="2 3">
    <name type="scientific">Desulfofustis limnaeus</name>
    <dbReference type="NCBI Taxonomy" id="2740163"/>
    <lineage>
        <taxon>Bacteria</taxon>
        <taxon>Pseudomonadati</taxon>
        <taxon>Thermodesulfobacteriota</taxon>
        <taxon>Desulfobulbia</taxon>
        <taxon>Desulfobulbales</taxon>
        <taxon>Desulfocapsaceae</taxon>
        <taxon>Desulfofustis</taxon>
    </lineage>
</organism>
<evidence type="ECO:0000313" key="2">
    <source>
        <dbReference type="EMBL" id="BDD85717.1"/>
    </source>
</evidence>
<dbReference type="PROSITE" id="PS50042">
    <property type="entry name" value="CNMP_BINDING_3"/>
    <property type="match status" value="1"/>
</dbReference>
<dbReference type="Proteomes" id="UP000830055">
    <property type="component" value="Chromosome"/>
</dbReference>
<dbReference type="InterPro" id="IPR014710">
    <property type="entry name" value="RmlC-like_jellyroll"/>
</dbReference>
<sequence>MGELPVQPAASGADMAQEIRRLAAKGAFVEADALREKLISMFPLEVALIVSTGQFIEEEKTTRLDRDHLALWQGLYDTLTEEETNAIYYRLKDDRIGAGKVLFLQSRPNSRLFFVEGGEVVLFFRKSDKNVPLAKVGRGAVIGEETFFGISYSTFSAATQTEVSLRHLSRADTADWPANLPGLLDKLNDYCRKIGSAESVIYQKNLERRTYPRFKLMAVATAVILDQHGRHTGNYFKGDVVDVSQSGVCFSMKCSKQETARALLGRSIALSITAPDTEQELIRSSATIVKVSFLLHNDYHVHARLTERIDDAQFKKLPYDRSSSSVGHRR</sequence>
<accession>A0ABN6LYL8</accession>
<dbReference type="InterPro" id="IPR009875">
    <property type="entry name" value="PilZ_domain"/>
</dbReference>
<evidence type="ECO:0000259" key="1">
    <source>
        <dbReference type="PROSITE" id="PS50042"/>
    </source>
</evidence>
<name>A0ABN6LYL8_9BACT</name>
<dbReference type="InterPro" id="IPR018490">
    <property type="entry name" value="cNMP-bd_dom_sf"/>
</dbReference>